<reference evidence="3 5" key="2">
    <citation type="journal article" date="2013" name="Nature">
        <title>Insights into bilaterian evolution from three spiralian genomes.</title>
        <authorList>
            <person name="Simakov O."/>
            <person name="Marletaz F."/>
            <person name="Cho S.J."/>
            <person name="Edsinger-Gonzales E."/>
            <person name="Havlak P."/>
            <person name="Hellsten U."/>
            <person name="Kuo D.H."/>
            <person name="Larsson T."/>
            <person name="Lv J."/>
            <person name="Arendt D."/>
            <person name="Savage R."/>
            <person name="Osoegawa K."/>
            <person name="de Jong P."/>
            <person name="Grimwood J."/>
            <person name="Chapman J.A."/>
            <person name="Shapiro H."/>
            <person name="Aerts A."/>
            <person name="Otillar R.P."/>
            <person name="Terry A.Y."/>
            <person name="Boore J.L."/>
            <person name="Grigoriev I.V."/>
            <person name="Lindberg D.R."/>
            <person name="Seaver E.C."/>
            <person name="Weisblat D.A."/>
            <person name="Putnam N.H."/>
            <person name="Rokhsar D.S."/>
        </authorList>
    </citation>
    <scope>NUCLEOTIDE SEQUENCE</scope>
    <source>
        <strain evidence="3 5">I ESC-2004</strain>
    </source>
</reference>
<dbReference type="EMBL" id="AMQN01046231">
    <property type="status" value="NOT_ANNOTATED_CDS"/>
    <property type="molecule type" value="Genomic_DNA"/>
</dbReference>
<keyword evidence="5" id="KW-1185">Reference proteome</keyword>
<feature type="transmembrane region" description="Helical" evidence="1">
    <location>
        <begin position="247"/>
        <end position="265"/>
    </location>
</feature>
<evidence type="ECO:0000313" key="5">
    <source>
        <dbReference type="Proteomes" id="UP000014760"/>
    </source>
</evidence>
<accession>R7U818</accession>
<name>R7U818_CAPTE</name>
<organism evidence="3">
    <name type="scientific">Capitella teleta</name>
    <name type="common">Polychaete worm</name>
    <dbReference type="NCBI Taxonomy" id="283909"/>
    <lineage>
        <taxon>Eukaryota</taxon>
        <taxon>Metazoa</taxon>
        <taxon>Spiralia</taxon>
        <taxon>Lophotrochozoa</taxon>
        <taxon>Annelida</taxon>
        <taxon>Polychaeta</taxon>
        <taxon>Sedentaria</taxon>
        <taxon>Scolecida</taxon>
        <taxon>Capitellidae</taxon>
        <taxon>Capitella</taxon>
    </lineage>
</organism>
<gene>
    <name evidence="3" type="ORF">CAPTEDRAFT_216699</name>
</gene>
<feature type="domain" description="7 transmembrane helices usually fused to an inactive transglutaminase" evidence="2">
    <location>
        <begin position="96"/>
        <end position="341"/>
    </location>
</feature>
<reference evidence="4" key="3">
    <citation type="submission" date="2015-06" db="UniProtKB">
        <authorList>
            <consortium name="EnsemblMetazoa"/>
        </authorList>
    </citation>
    <scope>IDENTIFICATION</scope>
</reference>
<protein>
    <recommendedName>
        <fullName evidence="2">7 transmembrane helices usually fused to an inactive transglutaminase domain-containing protein</fullName>
    </recommendedName>
</protein>
<keyword evidence="1" id="KW-1133">Transmembrane helix</keyword>
<dbReference type="AlphaFoldDB" id="R7U818"/>
<evidence type="ECO:0000256" key="1">
    <source>
        <dbReference type="SAM" id="Phobius"/>
    </source>
</evidence>
<feature type="transmembrane region" description="Helical" evidence="1">
    <location>
        <begin position="182"/>
        <end position="208"/>
    </location>
</feature>
<dbReference type="HOGENOM" id="CLU_808792_0_0_1"/>
<dbReference type="InterPro" id="IPR025840">
    <property type="entry name" value="7TM_transglut"/>
</dbReference>
<dbReference type="Pfam" id="PF14402">
    <property type="entry name" value="7TM_transglut"/>
    <property type="match status" value="1"/>
</dbReference>
<evidence type="ECO:0000259" key="2">
    <source>
        <dbReference type="Pfam" id="PF14402"/>
    </source>
</evidence>
<sequence length="349" mass="38956">MINQFNAKEPSQNTNMLLGMVEEGVKLPDLLVNLLHMGNIPARIVRGLHLEDGRRRQPIVDMIEVYDGTEWQLFDPKTGKAGNPDAFFLWQRGAKSLLDVMGGVNSDVKFSIISQNIPTRELALTQATQDGAALIDFSIYSLPLEIQNAFKIILLIPIGVLVVLIMRIMVGLRTSGTFMPVLIAMAFLQTQLLPGLVIFISLVSIGLWIRSFLSQQNMLLVARLGAVIIVVILIMAAMSILSWKMGITQALTVTFFPMIILAWTIERMSILWEEEGPKDVVKEGGGSLLVATMSYLLMSNHIVEQLTFNFPELMLTLLGIVLLLGQYTGYRLLELKRFYPLVHSDNKQS</sequence>
<reference evidence="5" key="1">
    <citation type="submission" date="2012-12" db="EMBL/GenBank/DDBJ databases">
        <authorList>
            <person name="Hellsten U."/>
            <person name="Grimwood J."/>
            <person name="Chapman J.A."/>
            <person name="Shapiro H."/>
            <person name="Aerts A."/>
            <person name="Otillar R.P."/>
            <person name="Terry A.Y."/>
            <person name="Boore J.L."/>
            <person name="Simakov O."/>
            <person name="Marletaz F."/>
            <person name="Cho S.-J."/>
            <person name="Edsinger-Gonzales E."/>
            <person name="Havlak P."/>
            <person name="Kuo D.-H."/>
            <person name="Larsson T."/>
            <person name="Lv J."/>
            <person name="Arendt D."/>
            <person name="Savage R."/>
            <person name="Osoegawa K."/>
            <person name="de Jong P."/>
            <person name="Lindberg D.R."/>
            <person name="Seaver E.C."/>
            <person name="Weisblat D.A."/>
            <person name="Putnam N.H."/>
            <person name="Grigoriev I.V."/>
            <person name="Rokhsar D.S."/>
        </authorList>
    </citation>
    <scope>NUCLEOTIDE SEQUENCE</scope>
    <source>
        <strain evidence="5">I ESC-2004</strain>
    </source>
</reference>
<keyword evidence="1" id="KW-0472">Membrane</keyword>
<feature type="transmembrane region" description="Helical" evidence="1">
    <location>
        <begin position="152"/>
        <end position="170"/>
    </location>
</feature>
<feature type="transmembrane region" description="Helical" evidence="1">
    <location>
        <begin position="315"/>
        <end position="333"/>
    </location>
</feature>
<dbReference type="Proteomes" id="UP000014760">
    <property type="component" value="Unassembled WGS sequence"/>
</dbReference>
<evidence type="ECO:0000313" key="4">
    <source>
        <dbReference type="EnsemblMetazoa" id="CapteP216699"/>
    </source>
</evidence>
<dbReference type="OMA" id="MIMVMIP"/>
<evidence type="ECO:0000313" key="3">
    <source>
        <dbReference type="EMBL" id="ELU02301.1"/>
    </source>
</evidence>
<feature type="transmembrane region" description="Helical" evidence="1">
    <location>
        <begin position="220"/>
        <end position="241"/>
    </location>
</feature>
<dbReference type="EMBL" id="KB304228">
    <property type="protein sequence ID" value="ELU02301.1"/>
    <property type="molecule type" value="Genomic_DNA"/>
</dbReference>
<keyword evidence="1" id="KW-0812">Transmembrane</keyword>
<dbReference type="EnsemblMetazoa" id="CapteT216699">
    <property type="protein sequence ID" value="CapteP216699"/>
    <property type="gene ID" value="CapteG216699"/>
</dbReference>
<proteinExistence type="predicted"/>